<dbReference type="Proteomes" id="UP000011300">
    <property type="component" value="Segment"/>
</dbReference>
<dbReference type="Pfam" id="PF18907">
    <property type="entry name" value="DUF5662"/>
    <property type="match status" value="1"/>
</dbReference>
<keyword evidence="2" id="KW-1185">Reference proteome</keyword>
<protein>
    <submittedName>
        <fullName evidence="1">Uncharacterized protein</fullName>
    </submittedName>
</protein>
<proteinExistence type="predicted"/>
<name>Q06ZZ6_CPRVZ</name>
<gene>
    <name evidence="1" type="ORF">CRV155</name>
</gene>
<accession>Q06ZZ6</accession>
<dbReference type="InterPro" id="IPR043721">
    <property type="entry name" value="DUF5662"/>
</dbReference>
<dbReference type="GeneID" id="4363408"/>
<evidence type="ECO:0000313" key="2">
    <source>
        <dbReference type="Proteomes" id="UP000011300"/>
    </source>
</evidence>
<sequence length="226" mass="25493">MQSPSFTEYLLNATRICDGSCEDLIPGLDAEHMAAVGSHKMHVILTARYLLGLNFNRPDAMRRMFDHDTSKLQPDERAVYGLMHKMQQMENPPLAAHTLVARGVDLHRSRNPHHREFWRDAMPAGDLIEAIIDGLACVLERNPQPTLELWLWAYRMEDHSNHGQMETVVEAVKRMYSLALAANIDYQCLLNMSQCVKALFASPGAWTQHLPWGGGNPADGSWPPSH</sequence>
<dbReference type="EMBL" id="DQ356948">
    <property type="protein sequence ID" value="ABJ09046.1"/>
    <property type="molecule type" value="Genomic_DNA"/>
</dbReference>
<organismHost>
    <name type="scientific">Crocodylus niloticus</name>
    <name type="common">Nile crocodile</name>
    <name type="synonym">African crocodile</name>
    <dbReference type="NCBI Taxonomy" id="8501"/>
</organismHost>
<evidence type="ECO:0000313" key="1">
    <source>
        <dbReference type="EMBL" id="ABJ09046.1"/>
    </source>
</evidence>
<dbReference type="KEGG" id="vg:4363408"/>
<organismHost>
    <name type="scientific">Crocodylus porosus</name>
    <name type="common">Saltwater crocodile</name>
    <name type="synonym">Estuarine crocodile</name>
    <dbReference type="NCBI Taxonomy" id="8502"/>
</organismHost>
<organism evidence="1 2">
    <name type="scientific">Nile crocodilepox virus (isolate Crocodylus niloticus/Zimbabwe/Ume/2001)</name>
    <name type="common">CRV</name>
    <dbReference type="NCBI Taxonomy" id="1289473"/>
    <lineage>
        <taxon>Viruses</taxon>
        <taxon>Varidnaviria</taxon>
        <taxon>Bamfordvirae</taxon>
        <taxon>Nucleocytoviricota</taxon>
        <taxon>Pokkesviricetes</taxon>
        <taxon>Chitovirales</taxon>
        <taxon>Poxviridae</taxon>
        <taxon>Chordopoxvirinae</taxon>
        <taxon>Crocodylidpoxvirus</taxon>
        <taxon>Crocodylidpoxvirus nilecrocodilepox</taxon>
        <taxon>Nile crocodilepox virus</taxon>
    </lineage>
</organism>
<dbReference type="RefSeq" id="YP_784345.1">
    <property type="nucleotide sequence ID" value="NC_008030.1"/>
</dbReference>
<reference evidence="1 2" key="1">
    <citation type="journal article" date="2006" name="J. Virol.">
        <title>Genome of crocodilepox virus.</title>
        <authorList>
            <person name="Afonso C.L."/>
            <person name="Tulman E.R."/>
            <person name="Delhon G."/>
            <person name="Lu Z."/>
            <person name="Viljoen G.J."/>
            <person name="Wallace D.B."/>
            <person name="Kutish G.F."/>
            <person name="Rock D.L."/>
        </authorList>
    </citation>
    <scope>NUCLEOTIDE SEQUENCE [LARGE SCALE GENOMIC DNA]</scope>
    <source>
        <strain evidence="2">Isolate Crocodylus niloticus/Zimbabwe/Ume/2001</strain>
    </source>
</reference>
<organismHost>
    <name type="scientific">Crocodylus johnstoni</name>
    <name type="common">Australian freshwater crocodile</name>
    <dbReference type="NCBI Taxonomy" id="184234"/>
</organismHost>